<accession>A0AA40ZW20</accession>
<feature type="non-terminal residue" evidence="2">
    <location>
        <position position="105"/>
    </location>
</feature>
<dbReference type="EMBL" id="JAFHKU010000010">
    <property type="protein sequence ID" value="MBN3556639.1"/>
    <property type="molecule type" value="Genomic_DNA"/>
</dbReference>
<name>A0AA40ZW20_9SPHN</name>
<feature type="domain" description="Bacterial Ig" evidence="1">
    <location>
        <begin position="1"/>
        <end position="55"/>
    </location>
</feature>
<evidence type="ECO:0000313" key="3">
    <source>
        <dbReference type="Proteomes" id="UP000704529"/>
    </source>
</evidence>
<reference evidence="2" key="1">
    <citation type="submission" date="2021-01" db="EMBL/GenBank/DDBJ databases">
        <title>Genome Sequencing of Type Strains.</title>
        <authorList>
            <person name="Lemaire J.F."/>
            <person name="Inderbitzin P."/>
            <person name="Collins S.B."/>
            <person name="Wespe N."/>
            <person name="Knight-Connoni V."/>
        </authorList>
    </citation>
    <scope>NUCLEOTIDE SEQUENCE</scope>
    <source>
        <strain evidence="2">DSM 14562</strain>
    </source>
</reference>
<feature type="non-terminal residue" evidence="2">
    <location>
        <position position="1"/>
    </location>
</feature>
<dbReference type="AlphaFoldDB" id="A0AA40ZW20"/>
<evidence type="ECO:0000259" key="1">
    <source>
        <dbReference type="Pfam" id="PF17936"/>
    </source>
</evidence>
<dbReference type="RefSeq" id="WP_206362613.1">
    <property type="nucleotide sequence ID" value="NZ_JAFHKU010000010.1"/>
</dbReference>
<dbReference type="InterPro" id="IPR041498">
    <property type="entry name" value="Big_6"/>
</dbReference>
<dbReference type="Pfam" id="PF17936">
    <property type="entry name" value="Big_6"/>
    <property type="match status" value="1"/>
</dbReference>
<proteinExistence type="predicted"/>
<dbReference type="InterPro" id="IPR013783">
    <property type="entry name" value="Ig-like_fold"/>
</dbReference>
<protein>
    <recommendedName>
        <fullName evidence="1">Bacterial Ig domain-containing protein</fullName>
    </recommendedName>
</protein>
<sequence length="105" mass="9720">VRDAAGQVLGTAQVAADGSFSVPLASAQLNGQILSVVQAAAAGNVSPPLALTALDTSAPIGLTASVVVSGIIVSGEAEAGGTFTGLAPDGTIIGTGTAGAGGAYA</sequence>
<evidence type="ECO:0000313" key="2">
    <source>
        <dbReference type="EMBL" id="MBN3556639.1"/>
    </source>
</evidence>
<comment type="caution">
    <text evidence="2">The sequence shown here is derived from an EMBL/GenBank/DDBJ whole genome shotgun (WGS) entry which is preliminary data.</text>
</comment>
<organism evidence="2 3">
    <name type="scientific">Sphingomonas yabuuchiae</name>
    <dbReference type="NCBI Taxonomy" id="172044"/>
    <lineage>
        <taxon>Bacteria</taxon>
        <taxon>Pseudomonadati</taxon>
        <taxon>Pseudomonadota</taxon>
        <taxon>Alphaproteobacteria</taxon>
        <taxon>Sphingomonadales</taxon>
        <taxon>Sphingomonadaceae</taxon>
        <taxon>Sphingomonas</taxon>
    </lineage>
</organism>
<dbReference type="Gene3D" id="2.60.40.10">
    <property type="entry name" value="Immunoglobulins"/>
    <property type="match status" value="1"/>
</dbReference>
<gene>
    <name evidence="2" type="ORF">JYA60_00015</name>
</gene>
<dbReference type="Proteomes" id="UP000704529">
    <property type="component" value="Unassembled WGS sequence"/>
</dbReference>